<evidence type="ECO:0000313" key="1">
    <source>
        <dbReference type="EMBL" id="RZB70536.1"/>
    </source>
</evidence>
<dbReference type="EMBL" id="QZWG01000013">
    <property type="protein sequence ID" value="RZB70534.1"/>
    <property type="molecule type" value="Genomic_DNA"/>
</dbReference>
<gene>
    <name evidence="1" type="ORF">D0Y65_035486</name>
</gene>
<dbReference type="AlphaFoldDB" id="A0A445HB86"/>
<dbReference type="EMBL" id="QZWG01000013">
    <property type="protein sequence ID" value="RZB70536.1"/>
    <property type="molecule type" value="Genomic_DNA"/>
</dbReference>
<dbReference type="SMR" id="A0A445HB86"/>
<name>A0A445HB86_GLYSO</name>
<dbReference type="EMBL" id="QZWG01000013">
    <property type="protein sequence ID" value="RZB70535.1"/>
    <property type="molecule type" value="Genomic_DNA"/>
</dbReference>
<accession>A0A445HB86</accession>
<organism evidence="1 2">
    <name type="scientific">Glycine soja</name>
    <name type="common">Wild soybean</name>
    <dbReference type="NCBI Taxonomy" id="3848"/>
    <lineage>
        <taxon>Eukaryota</taxon>
        <taxon>Viridiplantae</taxon>
        <taxon>Streptophyta</taxon>
        <taxon>Embryophyta</taxon>
        <taxon>Tracheophyta</taxon>
        <taxon>Spermatophyta</taxon>
        <taxon>Magnoliopsida</taxon>
        <taxon>eudicotyledons</taxon>
        <taxon>Gunneridae</taxon>
        <taxon>Pentapetalae</taxon>
        <taxon>rosids</taxon>
        <taxon>fabids</taxon>
        <taxon>Fabales</taxon>
        <taxon>Fabaceae</taxon>
        <taxon>Papilionoideae</taxon>
        <taxon>50 kb inversion clade</taxon>
        <taxon>NPAAA clade</taxon>
        <taxon>indigoferoid/millettioid clade</taxon>
        <taxon>Phaseoleae</taxon>
        <taxon>Glycine</taxon>
        <taxon>Glycine subgen. Soja</taxon>
    </lineage>
</organism>
<sequence length="123" mass="14439">MLLLASFVILLLLAYFFTYFLFGGLQVVFSLEDCHLIELPCSMSLFVCAYHTFLSDISFIGSLRDLHHDSIRLWRGSLCLGAKILHFLLLPPNYHNYHVRWYLVHTCHFIRTKRSYMLIGHLC</sequence>
<keyword evidence="2" id="KW-1185">Reference proteome</keyword>
<comment type="caution">
    <text evidence="1">The sequence shown here is derived from an EMBL/GenBank/DDBJ whole genome shotgun (WGS) entry which is preliminary data.</text>
</comment>
<protein>
    <submittedName>
        <fullName evidence="1">Uncharacterized protein</fullName>
    </submittedName>
</protein>
<proteinExistence type="predicted"/>
<dbReference type="EMBL" id="QZWG01000013">
    <property type="protein sequence ID" value="RZB70537.1"/>
    <property type="molecule type" value="Genomic_DNA"/>
</dbReference>
<dbReference type="EMBL" id="QZWG01000013">
    <property type="protein sequence ID" value="RZB70533.1"/>
    <property type="molecule type" value="Genomic_DNA"/>
</dbReference>
<dbReference type="Proteomes" id="UP000289340">
    <property type="component" value="Chromosome 13"/>
</dbReference>
<reference evidence="1 2" key="1">
    <citation type="submission" date="2018-09" db="EMBL/GenBank/DDBJ databases">
        <title>A high-quality reference genome of wild soybean provides a powerful tool to mine soybean genomes.</title>
        <authorList>
            <person name="Xie M."/>
            <person name="Chung C.Y.L."/>
            <person name="Li M.-W."/>
            <person name="Wong F.-L."/>
            <person name="Chan T.-F."/>
            <person name="Lam H.-M."/>
        </authorList>
    </citation>
    <scope>NUCLEOTIDE SEQUENCE [LARGE SCALE GENOMIC DNA]</scope>
    <source>
        <strain evidence="2">cv. W05</strain>
        <tissue evidence="1">Hypocotyl of etiolated seedlings</tissue>
    </source>
</reference>
<evidence type="ECO:0000313" key="2">
    <source>
        <dbReference type="Proteomes" id="UP000289340"/>
    </source>
</evidence>